<dbReference type="Proteomes" id="UP000620559">
    <property type="component" value="Unassembled WGS sequence"/>
</dbReference>
<comment type="caution">
    <text evidence="2">The sequence shown here is derived from an EMBL/GenBank/DDBJ whole genome shotgun (WGS) entry which is preliminary data.</text>
</comment>
<dbReference type="Pfam" id="PF00534">
    <property type="entry name" value="Glycos_transf_1"/>
    <property type="match status" value="1"/>
</dbReference>
<dbReference type="PANTHER" id="PTHR45947:SF3">
    <property type="entry name" value="SULFOQUINOVOSYL TRANSFERASE SQD2"/>
    <property type="match status" value="1"/>
</dbReference>
<dbReference type="EMBL" id="JADEWL010000062">
    <property type="protein sequence ID" value="MBE9214509.1"/>
    <property type="molecule type" value="Genomic_DNA"/>
</dbReference>
<accession>A0A8J7F980</accession>
<dbReference type="GO" id="GO:0016757">
    <property type="term" value="F:glycosyltransferase activity"/>
    <property type="evidence" value="ECO:0007669"/>
    <property type="project" value="InterPro"/>
</dbReference>
<dbReference type="PANTHER" id="PTHR45947">
    <property type="entry name" value="SULFOQUINOVOSYL TRANSFERASE SQD2"/>
    <property type="match status" value="1"/>
</dbReference>
<gene>
    <name evidence="2" type="ORF">IQ247_17850</name>
</gene>
<evidence type="ECO:0000259" key="1">
    <source>
        <dbReference type="Pfam" id="PF00534"/>
    </source>
</evidence>
<protein>
    <submittedName>
        <fullName evidence="2">Glycosyltransferase</fullName>
    </submittedName>
</protein>
<dbReference type="InterPro" id="IPR001296">
    <property type="entry name" value="Glyco_trans_1"/>
</dbReference>
<sequence length="390" mass="43931">MPKTKAIILTEIISPYRIPPFNYLAQDEEIDLTVFFFAETESRRSWLVEKEKIQFNYQVLWGLQLGKSYQSAPVFLNPDVIYQLWKQQPDVIICGGWHHFTHWLALVYAEMTKTPLLIWSESTLKDERSVSIIKHKLRTWIINQADGYIIPGKAQKKYLLNLGAREDKIYIAANAVDSVFFTSQAQVYRQQKAICQEKLGISGCVILYIGRLIDEKGIPELLEAFAKLSGNKQVTLVIVGDGSRLQDYHSYCQQNHLDNVVFTGFQPQSTLPQYYGIADIFVFPTRSDTWGLVLNEAMAAGLPVVCSDAAGAADDLVVNGGNGYLVPVGDVEKLSEALQILVEDESLREKMGLHSQEIIADYTPQKMAQGLKQAILGSLQHNRITSQPRC</sequence>
<feature type="domain" description="Glycosyl transferase family 1" evidence="1">
    <location>
        <begin position="205"/>
        <end position="352"/>
    </location>
</feature>
<name>A0A8J7F980_9CYAN</name>
<evidence type="ECO:0000313" key="3">
    <source>
        <dbReference type="Proteomes" id="UP000620559"/>
    </source>
</evidence>
<keyword evidence="3" id="KW-1185">Reference proteome</keyword>
<organism evidence="2 3">
    <name type="scientific">Plectonema cf. radiosum LEGE 06105</name>
    <dbReference type="NCBI Taxonomy" id="945769"/>
    <lineage>
        <taxon>Bacteria</taxon>
        <taxon>Bacillati</taxon>
        <taxon>Cyanobacteriota</taxon>
        <taxon>Cyanophyceae</taxon>
        <taxon>Oscillatoriophycideae</taxon>
        <taxon>Oscillatoriales</taxon>
        <taxon>Microcoleaceae</taxon>
        <taxon>Plectonema</taxon>
    </lineage>
</organism>
<proteinExistence type="predicted"/>
<dbReference type="SUPFAM" id="SSF53756">
    <property type="entry name" value="UDP-Glycosyltransferase/glycogen phosphorylase"/>
    <property type="match status" value="1"/>
</dbReference>
<dbReference type="Gene3D" id="3.40.50.2000">
    <property type="entry name" value="Glycogen Phosphorylase B"/>
    <property type="match status" value="2"/>
</dbReference>
<dbReference type="RefSeq" id="WP_193922391.1">
    <property type="nucleotide sequence ID" value="NZ_JADEWL010000062.1"/>
</dbReference>
<dbReference type="InterPro" id="IPR050194">
    <property type="entry name" value="Glycosyltransferase_grp1"/>
</dbReference>
<dbReference type="AlphaFoldDB" id="A0A8J7F980"/>
<reference evidence="2" key="1">
    <citation type="submission" date="2020-10" db="EMBL/GenBank/DDBJ databases">
        <authorList>
            <person name="Castelo-Branco R."/>
            <person name="Eusebio N."/>
            <person name="Adriana R."/>
            <person name="Vieira A."/>
            <person name="Brugerolle De Fraissinette N."/>
            <person name="Rezende De Castro R."/>
            <person name="Schneider M.P."/>
            <person name="Vasconcelos V."/>
            <person name="Leao P.N."/>
        </authorList>
    </citation>
    <scope>NUCLEOTIDE SEQUENCE</scope>
    <source>
        <strain evidence="2">LEGE 06105</strain>
    </source>
</reference>
<evidence type="ECO:0000313" key="2">
    <source>
        <dbReference type="EMBL" id="MBE9214509.1"/>
    </source>
</evidence>